<comment type="caution">
    <text evidence="1">The sequence shown here is derived from an EMBL/GenBank/DDBJ whole genome shotgun (WGS) entry which is preliminary data.</text>
</comment>
<dbReference type="AlphaFoldDB" id="A0AAP0SCK2"/>
<gene>
    <name evidence="1" type="ORF">L1049_019417</name>
</gene>
<accession>A0AAP0SCK2</accession>
<sequence length="158" mass="18059">MLPDKVAEECRRRGCRIVERDGEGFWRANENSDEMRGGLAWGGVGVLPQDLQFEVLPFIFSISSAARQTLEFQTVEILIPLSLPFSCSLSVSLALDFFVFSPLQLRRLHYSSSGWKKIGKEKRRKGTFSSKYSEKERQTSLRRVSDDISGEFPVKYSR</sequence>
<reference evidence="1 2" key="1">
    <citation type="journal article" date="2024" name="Plant J.">
        <title>Genome sequences and population genomics reveal climatic adaptation and genomic divergence between two closely related sweetgum species.</title>
        <authorList>
            <person name="Xu W.Q."/>
            <person name="Ren C.Q."/>
            <person name="Zhang X.Y."/>
            <person name="Comes H.P."/>
            <person name="Liu X.H."/>
            <person name="Li Y.G."/>
            <person name="Kettle C.J."/>
            <person name="Jalonen R."/>
            <person name="Gaisberger H."/>
            <person name="Ma Y.Z."/>
            <person name="Qiu Y.X."/>
        </authorList>
    </citation>
    <scope>NUCLEOTIDE SEQUENCE [LARGE SCALE GENOMIC DNA]</scope>
    <source>
        <strain evidence="1">Hangzhou</strain>
    </source>
</reference>
<dbReference type="Proteomes" id="UP001415857">
    <property type="component" value="Unassembled WGS sequence"/>
</dbReference>
<evidence type="ECO:0000313" key="1">
    <source>
        <dbReference type="EMBL" id="KAK9291469.1"/>
    </source>
</evidence>
<protein>
    <submittedName>
        <fullName evidence="1">Uncharacterized protein</fullName>
    </submittedName>
</protein>
<evidence type="ECO:0000313" key="2">
    <source>
        <dbReference type="Proteomes" id="UP001415857"/>
    </source>
</evidence>
<proteinExistence type="predicted"/>
<organism evidence="1 2">
    <name type="scientific">Liquidambar formosana</name>
    <name type="common">Formosan gum</name>
    <dbReference type="NCBI Taxonomy" id="63359"/>
    <lineage>
        <taxon>Eukaryota</taxon>
        <taxon>Viridiplantae</taxon>
        <taxon>Streptophyta</taxon>
        <taxon>Embryophyta</taxon>
        <taxon>Tracheophyta</taxon>
        <taxon>Spermatophyta</taxon>
        <taxon>Magnoliopsida</taxon>
        <taxon>eudicotyledons</taxon>
        <taxon>Gunneridae</taxon>
        <taxon>Pentapetalae</taxon>
        <taxon>Saxifragales</taxon>
        <taxon>Altingiaceae</taxon>
        <taxon>Liquidambar</taxon>
    </lineage>
</organism>
<name>A0AAP0SCK2_LIQFO</name>
<dbReference type="EMBL" id="JBBPBK010000001">
    <property type="protein sequence ID" value="KAK9291469.1"/>
    <property type="molecule type" value="Genomic_DNA"/>
</dbReference>
<keyword evidence="2" id="KW-1185">Reference proteome</keyword>